<sequence>MTVPSTKANTNKKKNWSNVFSFVDLCSRKSSFPQCLHSGSKRRNCAKRALGTSSRASGPFGGMGTVWGQTAEKRSALRTVFHVDGVMGGINL</sequence>
<reference evidence="2" key="1">
    <citation type="submission" date="2015-01" db="EMBL/GenBank/DDBJ databases">
        <authorList>
            <person name="Aksoy S."/>
            <person name="Warren W."/>
            <person name="Wilson R.K."/>
        </authorList>
    </citation>
    <scope>NUCLEOTIDE SEQUENCE [LARGE SCALE GENOMIC DNA]</scope>
    <source>
        <strain evidence="2">IAEA</strain>
    </source>
</reference>
<organism evidence="1 2">
    <name type="scientific">Glossina palpalis gambiensis</name>
    <dbReference type="NCBI Taxonomy" id="67801"/>
    <lineage>
        <taxon>Eukaryota</taxon>
        <taxon>Metazoa</taxon>
        <taxon>Ecdysozoa</taxon>
        <taxon>Arthropoda</taxon>
        <taxon>Hexapoda</taxon>
        <taxon>Insecta</taxon>
        <taxon>Pterygota</taxon>
        <taxon>Neoptera</taxon>
        <taxon>Endopterygota</taxon>
        <taxon>Diptera</taxon>
        <taxon>Brachycera</taxon>
        <taxon>Muscomorpha</taxon>
        <taxon>Hippoboscoidea</taxon>
        <taxon>Glossinidae</taxon>
        <taxon>Glossina</taxon>
    </lineage>
</organism>
<dbReference type="VEuPathDB" id="VectorBase:GPPI039839"/>
<reference evidence="1" key="2">
    <citation type="submission" date="2020-05" db="UniProtKB">
        <authorList>
            <consortium name="EnsemblMetazoa"/>
        </authorList>
    </citation>
    <scope>IDENTIFICATION</scope>
    <source>
        <strain evidence="1">IAEA</strain>
    </source>
</reference>
<evidence type="ECO:0000313" key="1">
    <source>
        <dbReference type="EnsemblMetazoa" id="GPPI039839-PA"/>
    </source>
</evidence>
<dbReference type="AlphaFoldDB" id="A0A1B0BTA6"/>
<name>A0A1B0BTA6_9MUSC</name>
<proteinExistence type="predicted"/>
<dbReference type="EnsemblMetazoa" id="GPPI039839-RA">
    <property type="protein sequence ID" value="GPPI039839-PA"/>
    <property type="gene ID" value="GPPI039839"/>
</dbReference>
<evidence type="ECO:0000313" key="2">
    <source>
        <dbReference type="Proteomes" id="UP000092460"/>
    </source>
</evidence>
<dbReference type="Proteomes" id="UP000092460">
    <property type="component" value="Unassembled WGS sequence"/>
</dbReference>
<accession>A0A1B0BTA6</accession>
<keyword evidence="2" id="KW-1185">Reference proteome</keyword>
<dbReference type="EMBL" id="JXJN01020059">
    <property type="status" value="NOT_ANNOTATED_CDS"/>
    <property type="molecule type" value="Genomic_DNA"/>
</dbReference>
<protein>
    <submittedName>
        <fullName evidence="1">Uncharacterized protein</fullName>
    </submittedName>
</protein>